<evidence type="ECO:0000313" key="2">
    <source>
        <dbReference type="EMBL" id="PHU37719.1"/>
    </source>
</evidence>
<keyword evidence="3" id="KW-1185">Reference proteome</keyword>
<dbReference type="PANTHER" id="PTHR13754">
    <property type="entry name" value="METALLO-BETA-LACTAMASE SUPERFAMILY PROTEIN"/>
    <property type="match status" value="1"/>
</dbReference>
<feature type="domain" description="Metallo-beta-lactamase" evidence="1">
    <location>
        <begin position="23"/>
        <end position="133"/>
    </location>
</feature>
<evidence type="ECO:0000259" key="1">
    <source>
        <dbReference type="Pfam" id="PF00753"/>
    </source>
</evidence>
<protein>
    <submittedName>
        <fullName evidence="2">MBL fold hydrolase</fullName>
    </submittedName>
</protein>
<sequence length="273" mass="31054">MQTEIVVITDNRSNEYLTGEWGFCLLVKYQDKKILVDAGSSDLFLRNMKELGERVEDVDYAVLSHAHYDHANGFPAFLEQNKKAKLYVNDTVAANCYKKIYFLKKYIGIPRKMLEKYPDRIEKVSGNYKISEGIYLIPHTTCGLSKIGKQEMMYRRTKKGWMPDDFSHEQSLVLDTEKGLLIINSCSHGGVVNIINEVREAFPDKKIYGYIGGFHLFNKSNEAIGEVAEMISQTSVDYICTGHCTGGRAYGILKEKLGDKIEQLQVGMRIHLS</sequence>
<dbReference type="GO" id="GO:0016740">
    <property type="term" value="F:transferase activity"/>
    <property type="evidence" value="ECO:0007669"/>
    <property type="project" value="TreeGrafter"/>
</dbReference>
<dbReference type="Proteomes" id="UP000224563">
    <property type="component" value="Unassembled WGS sequence"/>
</dbReference>
<dbReference type="AlphaFoldDB" id="A0A2G3E398"/>
<evidence type="ECO:0000313" key="3">
    <source>
        <dbReference type="Proteomes" id="UP000224563"/>
    </source>
</evidence>
<dbReference type="Gene3D" id="3.60.15.10">
    <property type="entry name" value="Ribonuclease Z/Hydroxyacylglutathione hydrolase-like"/>
    <property type="match status" value="1"/>
</dbReference>
<dbReference type="CDD" id="cd07713">
    <property type="entry name" value="DHPS-like_MBL-fold"/>
    <property type="match status" value="1"/>
</dbReference>
<dbReference type="InterPro" id="IPR036866">
    <property type="entry name" value="RibonucZ/Hydroxyglut_hydro"/>
</dbReference>
<dbReference type="GO" id="GO:0016787">
    <property type="term" value="F:hydrolase activity"/>
    <property type="evidence" value="ECO:0007669"/>
    <property type="project" value="UniProtKB-KW"/>
</dbReference>
<name>A0A2G3E398_9FIRM</name>
<dbReference type="Pfam" id="PF00753">
    <property type="entry name" value="Lactamase_B"/>
    <property type="match status" value="1"/>
</dbReference>
<dbReference type="SUPFAM" id="SSF56281">
    <property type="entry name" value="Metallo-hydrolase/oxidoreductase"/>
    <property type="match status" value="1"/>
</dbReference>
<dbReference type="InterPro" id="IPR052926">
    <property type="entry name" value="Metallo-beta-lactamase_dom"/>
</dbReference>
<dbReference type="InterPro" id="IPR041712">
    <property type="entry name" value="DHPS-like_MBL-fold"/>
</dbReference>
<keyword evidence="2" id="KW-0378">Hydrolase</keyword>
<dbReference type="PANTHER" id="PTHR13754:SF13">
    <property type="entry name" value="METALLO-BETA-LACTAMASE SUPERFAMILY PROTEIN (AFU_ORTHOLOGUE AFUA_3G07630)"/>
    <property type="match status" value="1"/>
</dbReference>
<dbReference type="EMBL" id="PDYG01000031">
    <property type="protein sequence ID" value="PHU37719.1"/>
    <property type="molecule type" value="Genomic_DNA"/>
</dbReference>
<proteinExistence type="predicted"/>
<organism evidence="2 3">
    <name type="scientific">Agathobacter ruminis</name>
    <dbReference type="NCBI Taxonomy" id="1712665"/>
    <lineage>
        <taxon>Bacteria</taxon>
        <taxon>Bacillati</taxon>
        <taxon>Bacillota</taxon>
        <taxon>Clostridia</taxon>
        <taxon>Lachnospirales</taxon>
        <taxon>Lachnospiraceae</taxon>
        <taxon>Agathobacter</taxon>
    </lineage>
</organism>
<gene>
    <name evidence="2" type="ORF">CSX02_06440</name>
</gene>
<reference evidence="2 3" key="2">
    <citation type="submission" date="2017-10" db="EMBL/GenBank/DDBJ databases">
        <authorList>
            <person name="Banno H."/>
            <person name="Chua N.-H."/>
        </authorList>
    </citation>
    <scope>NUCLEOTIDE SEQUENCE [LARGE SCALE GENOMIC DNA]</scope>
    <source>
        <strain evidence="2 3">JK623</strain>
    </source>
</reference>
<dbReference type="RefSeq" id="WP_099386051.1">
    <property type="nucleotide sequence ID" value="NZ_JANSWH010000067.1"/>
</dbReference>
<reference evidence="2 3" key="1">
    <citation type="submission" date="2017-10" db="EMBL/GenBank/DDBJ databases">
        <title>Resolving the taxonomy of Roseburia spp., Eubacterium rectale and Agathobacter spp. through phylogenomic analysis.</title>
        <authorList>
            <person name="Sheridan P.O."/>
            <person name="Walker A.W."/>
            <person name="Duncan S.H."/>
            <person name="Scott K.P."/>
            <person name="Toole P.W.O."/>
            <person name="Luis P."/>
            <person name="Flint H.J."/>
        </authorList>
    </citation>
    <scope>NUCLEOTIDE SEQUENCE [LARGE SCALE GENOMIC DNA]</scope>
    <source>
        <strain evidence="2 3">JK623</strain>
    </source>
</reference>
<comment type="caution">
    <text evidence="2">The sequence shown here is derived from an EMBL/GenBank/DDBJ whole genome shotgun (WGS) entry which is preliminary data.</text>
</comment>
<accession>A0A2G3E398</accession>
<dbReference type="InterPro" id="IPR001279">
    <property type="entry name" value="Metallo-B-lactamas"/>
</dbReference>